<keyword evidence="8" id="KW-1185">Reference proteome</keyword>
<feature type="transmembrane region" description="Helical" evidence="5">
    <location>
        <begin position="203"/>
        <end position="223"/>
    </location>
</feature>
<feature type="transmembrane region" description="Helical" evidence="5">
    <location>
        <begin position="128"/>
        <end position="149"/>
    </location>
</feature>
<dbReference type="PROSITE" id="PS50850">
    <property type="entry name" value="MFS"/>
    <property type="match status" value="1"/>
</dbReference>
<sequence>MAGVGAAGVFTISIIIVLELTGSKRRGLFVGLLNTGYTIGVALGAIAAGGLLQHVGWRALFWMQSPMALMAGICLLFSIPTSFTAGKGNDGKYSMLQRIARIDYIGAVTLTSSLVLLLLALSSAKIPILPIILSAVLLIVFVLNEAYFASEPVIPVTVLKSRGVLLSCASTLGFMAARWMVLFYTPVYAIAVRGWSPATAGSILIPTNSGFAIGGLVVGWLHIRRAGSFYITFANGLCVGASLNYTLAHILHLTLPQTHFIVTSLIATFRGFAGSFGSAVGGGIFARLLRSTLEEGFKNRRMTGEEELIRKLMGSPATVTGLQGAEKDVAVEGYVVALRGLFLAGAGLAALMILVQAGTGWRAPMKEIETDGEEE</sequence>
<evidence type="ECO:0000256" key="2">
    <source>
        <dbReference type="ARBA" id="ARBA00022692"/>
    </source>
</evidence>
<feature type="transmembrane region" description="Helical" evidence="5">
    <location>
        <begin position="28"/>
        <end position="52"/>
    </location>
</feature>
<evidence type="ECO:0000256" key="1">
    <source>
        <dbReference type="ARBA" id="ARBA00004141"/>
    </source>
</evidence>
<feature type="transmembrane region" description="Helical" evidence="5">
    <location>
        <begin position="99"/>
        <end position="121"/>
    </location>
</feature>
<comment type="subcellular location">
    <subcellularLocation>
        <location evidence="1">Membrane</location>
        <topology evidence="1">Multi-pass membrane protein</topology>
    </subcellularLocation>
</comment>
<evidence type="ECO:0000256" key="4">
    <source>
        <dbReference type="ARBA" id="ARBA00023136"/>
    </source>
</evidence>
<dbReference type="Gene3D" id="1.20.1250.20">
    <property type="entry name" value="MFS general substrate transporter like domains"/>
    <property type="match status" value="1"/>
</dbReference>
<evidence type="ECO:0000259" key="6">
    <source>
        <dbReference type="PROSITE" id="PS50850"/>
    </source>
</evidence>
<feature type="domain" description="Major facilitator superfamily (MFS) profile" evidence="6">
    <location>
        <begin position="1"/>
        <end position="375"/>
    </location>
</feature>
<dbReference type="Pfam" id="PF07690">
    <property type="entry name" value="MFS_1"/>
    <property type="match status" value="1"/>
</dbReference>
<dbReference type="EMBL" id="JAVRRA010016514">
    <property type="protein sequence ID" value="KAK5201728.1"/>
    <property type="molecule type" value="Genomic_DNA"/>
</dbReference>
<feature type="transmembrane region" description="Helical" evidence="5">
    <location>
        <begin position="229"/>
        <end position="248"/>
    </location>
</feature>
<feature type="transmembrane region" description="Helical" evidence="5">
    <location>
        <begin position="336"/>
        <end position="355"/>
    </location>
</feature>
<dbReference type="Proteomes" id="UP001357485">
    <property type="component" value="Unassembled WGS sequence"/>
</dbReference>
<accession>A0ABR0LS53</accession>
<comment type="caution">
    <text evidence="7">The sequence shown here is derived from an EMBL/GenBank/DDBJ whole genome shotgun (WGS) entry which is preliminary data.</text>
</comment>
<proteinExistence type="predicted"/>
<dbReference type="PANTHER" id="PTHR23501">
    <property type="entry name" value="MAJOR FACILITATOR SUPERFAMILY"/>
    <property type="match status" value="1"/>
</dbReference>
<evidence type="ECO:0000313" key="7">
    <source>
        <dbReference type="EMBL" id="KAK5201728.1"/>
    </source>
</evidence>
<name>A0ABR0LS53_9PEZI</name>
<evidence type="ECO:0000313" key="8">
    <source>
        <dbReference type="Proteomes" id="UP001357485"/>
    </source>
</evidence>
<dbReference type="InterPro" id="IPR020846">
    <property type="entry name" value="MFS_dom"/>
</dbReference>
<feature type="transmembrane region" description="Helical" evidence="5">
    <location>
        <begin position="169"/>
        <end position="191"/>
    </location>
</feature>
<dbReference type="PANTHER" id="PTHR23501:SF6">
    <property type="entry name" value="MULTIDRUG TRANSPORTER, PUTATIVE (AFU_ORTHOLOGUE AFUA_3G14560)-RELATED"/>
    <property type="match status" value="1"/>
</dbReference>
<dbReference type="SUPFAM" id="SSF103473">
    <property type="entry name" value="MFS general substrate transporter"/>
    <property type="match status" value="1"/>
</dbReference>
<protein>
    <recommendedName>
        <fullName evidence="6">Major facilitator superfamily (MFS) profile domain-containing protein</fullName>
    </recommendedName>
</protein>
<keyword evidence="4 5" id="KW-0472">Membrane</keyword>
<feature type="transmembrane region" description="Helical" evidence="5">
    <location>
        <begin position="260"/>
        <end position="286"/>
    </location>
</feature>
<dbReference type="InterPro" id="IPR011701">
    <property type="entry name" value="MFS"/>
</dbReference>
<keyword evidence="3 5" id="KW-1133">Transmembrane helix</keyword>
<keyword evidence="2 5" id="KW-0812">Transmembrane</keyword>
<evidence type="ECO:0000256" key="3">
    <source>
        <dbReference type="ARBA" id="ARBA00022989"/>
    </source>
</evidence>
<evidence type="ECO:0000256" key="5">
    <source>
        <dbReference type="SAM" id="Phobius"/>
    </source>
</evidence>
<feature type="transmembrane region" description="Helical" evidence="5">
    <location>
        <begin position="59"/>
        <end position="79"/>
    </location>
</feature>
<dbReference type="InterPro" id="IPR036259">
    <property type="entry name" value="MFS_trans_sf"/>
</dbReference>
<organism evidence="7 8">
    <name type="scientific">Cryomyces antarcticus</name>
    <dbReference type="NCBI Taxonomy" id="329879"/>
    <lineage>
        <taxon>Eukaryota</taxon>
        <taxon>Fungi</taxon>
        <taxon>Dikarya</taxon>
        <taxon>Ascomycota</taxon>
        <taxon>Pezizomycotina</taxon>
        <taxon>Dothideomycetes</taxon>
        <taxon>Dothideomycetes incertae sedis</taxon>
        <taxon>Cryomyces</taxon>
    </lineage>
</organism>
<gene>
    <name evidence="7" type="ORF">LTR16_001692</name>
</gene>
<reference evidence="7 8" key="1">
    <citation type="submission" date="2023-08" db="EMBL/GenBank/DDBJ databases">
        <title>Black Yeasts Isolated from many extreme environments.</title>
        <authorList>
            <person name="Coleine C."/>
            <person name="Stajich J.E."/>
            <person name="Selbmann L."/>
        </authorList>
    </citation>
    <scope>NUCLEOTIDE SEQUENCE [LARGE SCALE GENOMIC DNA]</scope>
    <source>
        <strain evidence="7 8">CCFEE 536</strain>
    </source>
</reference>